<accession>A0A2M6K960</accession>
<dbReference type="AlphaFoldDB" id="A0A2M6K960"/>
<proteinExistence type="predicted"/>
<reference evidence="1 2" key="1">
    <citation type="submission" date="2017-09" db="EMBL/GenBank/DDBJ databases">
        <title>Depth-based differentiation of microbial function through sediment-hosted aquifers and enrichment of novel symbionts in the deep terrestrial subsurface.</title>
        <authorList>
            <person name="Probst A.J."/>
            <person name="Ladd B."/>
            <person name="Jarett J.K."/>
            <person name="Geller-Mcgrath D.E."/>
            <person name="Sieber C.M."/>
            <person name="Emerson J.B."/>
            <person name="Anantharaman K."/>
            <person name="Thomas B.C."/>
            <person name="Malmstrom R."/>
            <person name="Stieglmeier M."/>
            <person name="Klingl A."/>
            <person name="Woyke T."/>
            <person name="Ryan C.M."/>
            <person name="Banfield J.F."/>
        </authorList>
    </citation>
    <scope>NUCLEOTIDE SEQUENCE [LARGE SCALE GENOMIC DNA]</scope>
    <source>
        <strain evidence="1">CG11_big_fil_rev_8_21_14_0_20_39_10</strain>
    </source>
</reference>
<gene>
    <name evidence="1" type="ORF">COV49_02800</name>
</gene>
<name>A0A2M6K960_9BACT</name>
<sequence length="72" mass="7982">MGGKMHRKRFSSEKEVIGSLNPGQKVVVVQSSKPGFIEIYGNPTHVQHDVECLVAGAKAKEKQLPRILERVN</sequence>
<dbReference type="EMBL" id="PCWW01000047">
    <property type="protein sequence ID" value="PIR13278.1"/>
    <property type="molecule type" value="Genomic_DNA"/>
</dbReference>
<evidence type="ECO:0000313" key="1">
    <source>
        <dbReference type="EMBL" id="PIR13278.1"/>
    </source>
</evidence>
<comment type="caution">
    <text evidence="1">The sequence shown here is derived from an EMBL/GenBank/DDBJ whole genome shotgun (WGS) entry which is preliminary data.</text>
</comment>
<protein>
    <submittedName>
        <fullName evidence="1">Uncharacterized protein</fullName>
    </submittedName>
</protein>
<evidence type="ECO:0000313" key="2">
    <source>
        <dbReference type="Proteomes" id="UP000230869"/>
    </source>
</evidence>
<organism evidence="1 2">
    <name type="scientific">Candidatus Falkowbacteria bacterium CG11_big_fil_rev_8_21_14_0_20_39_10</name>
    <dbReference type="NCBI Taxonomy" id="1974570"/>
    <lineage>
        <taxon>Bacteria</taxon>
        <taxon>Candidatus Falkowiibacteriota</taxon>
    </lineage>
</organism>
<dbReference type="Proteomes" id="UP000230869">
    <property type="component" value="Unassembled WGS sequence"/>
</dbReference>